<evidence type="ECO:0000256" key="8">
    <source>
        <dbReference type="ARBA" id="ARBA00033323"/>
    </source>
</evidence>
<evidence type="ECO:0000256" key="1">
    <source>
        <dbReference type="ARBA" id="ARBA00013160"/>
    </source>
</evidence>
<keyword evidence="5 10" id="KW-0694">RNA-binding</keyword>
<dbReference type="EC" id="6.1.1.1" evidence="1 11"/>
<evidence type="ECO:0000256" key="6">
    <source>
        <dbReference type="ARBA" id="ARBA00022917"/>
    </source>
</evidence>
<evidence type="ECO:0000256" key="9">
    <source>
        <dbReference type="ARBA" id="ARBA00048248"/>
    </source>
</evidence>
<dbReference type="CDD" id="cd00805">
    <property type="entry name" value="TyrRS_core"/>
    <property type="match status" value="1"/>
</dbReference>
<evidence type="ECO:0000256" key="10">
    <source>
        <dbReference type="PROSITE-ProRule" id="PRU00182"/>
    </source>
</evidence>
<proteinExistence type="inferred from homology"/>
<dbReference type="Gene3D" id="3.10.290.10">
    <property type="entry name" value="RNA-binding S4 domain"/>
    <property type="match status" value="1"/>
</dbReference>
<keyword evidence="14" id="KW-1185">Reference proteome</keyword>
<gene>
    <name evidence="13" type="ORF">EX895_004508</name>
</gene>
<dbReference type="InterPro" id="IPR014729">
    <property type="entry name" value="Rossmann-like_a/b/a_fold"/>
</dbReference>
<dbReference type="NCBIfam" id="TIGR00234">
    <property type="entry name" value="tyrS"/>
    <property type="match status" value="1"/>
</dbReference>
<dbReference type="Gene3D" id="1.10.240.10">
    <property type="entry name" value="Tyrosyl-Transfer RNA Synthetase"/>
    <property type="match status" value="1"/>
</dbReference>
<name>A0A4V6ETE5_9BASI</name>
<dbReference type="InterPro" id="IPR054608">
    <property type="entry name" value="SYY-like_C"/>
</dbReference>
<evidence type="ECO:0000256" key="3">
    <source>
        <dbReference type="ARBA" id="ARBA00022741"/>
    </source>
</evidence>
<keyword evidence="2 11" id="KW-0436">Ligase</keyword>
<evidence type="ECO:0000256" key="11">
    <source>
        <dbReference type="RuleBase" id="RU361234"/>
    </source>
</evidence>
<dbReference type="InterPro" id="IPR024107">
    <property type="entry name" value="Tyr-tRNA-ligase_bac_1"/>
</dbReference>
<comment type="similarity">
    <text evidence="11">Belongs to the class-I aminoacyl-tRNA synthetase family.</text>
</comment>
<dbReference type="InterPro" id="IPR002942">
    <property type="entry name" value="S4_RNA-bd"/>
</dbReference>
<reference evidence="13 14" key="1">
    <citation type="submission" date="2019-05" db="EMBL/GenBank/DDBJ databases">
        <title>Sporisorium graminicola CBS 10092 draft sequencing and annotation.</title>
        <authorList>
            <person name="Solano-Gonzalez S."/>
            <person name="Caddick M.X."/>
            <person name="Darby A."/>
        </authorList>
    </citation>
    <scope>NUCLEOTIDE SEQUENCE [LARGE SCALE GENOMIC DNA]</scope>
    <source>
        <strain evidence="13 14">CBS 10092</strain>
    </source>
</reference>
<dbReference type="SUPFAM" id="SSF55174">
    <property type="entry name" value="Alpha-L RNA-binding motif"/>
    <property type="match status" value="1"/>
</dbReference>
<dbReference type="PROSITE" id="PS00178">
    <property type="entry name" value="AA_TRNA_LIGASE_I"/>
    <property type="match status" value="1"/>
</dbReference>
<sequence>MISTATSAARLAVTRHAPIAGQQLRTRYRSPCSLSRWSSTSSYSSSDSPTCSTDLIDELEHRGLVATLTSRALRSHLSTGPRTVYSGVDPSADSLHVGNLLPLLTLAHFARFNHNPIVLVGGATGSIGDPSGRSSERNALDKETLEGNVEAIKAQLRRFFDNVQQWYRSEEGYQRKAGSGGERGVELGMGVRMMNNYDWMSGISLLDFLGGVGRHARLTHMLARDSVASRLTPASTTGGAGGMSYTEFSYQLLQAYDFSLLHSAHGCTVQVGGSDQLGNITAGIDLIRRLSPSGLTDDPAYGLTLPLLTTHTGEKFGKSAGNAVWLSADKTSDWSFYQFFLRTTDQDVVRYLRCLTLLPAQHIDDVLRVHSEAPRLRHAQQTLAMHMTRLIRGTPAADKCRALAQVLFSHTSSDDPPAAAKHALSQIDTASLGAEGLLASLPREHVVGADLTKVVVAAGLVKSRAEAKRLLQSGGLYVNNVQVQSAGAAVRAEDLVHARMCLLRAGKSAVKVVVVE</sequence>
<dbReference type="InterPro" id="IPR036986">
    <property type="entry name" value="S4_RNA-bd_sf"/>
</dbReference>
<dbReference type="GO" id="GO:0005829">
    <property type="term" value="C:cytosol"/>
    <property type="evidence" value="ECO:0007669"/>
    <property type="project" value="TreeGrafter"/>
</dbReference>
<dbReference type="InterPro" id="IPR001412">
    <property type="entry name" value="aa-tRNA-synth_I_CS"/>
</dbReference>
<comment type="caution">
    <text evidence="13">The sequence shown here is derived from an EMBL/GenBank/DDBJ whole genome shotgun (WGS) entry which is preliminary data.</text>
</comment>
<accession>A0A4V6ETE5</accession>
<evidence type="ECO:0000256" key="4">
    <source>
        <dbReference type="ARBA" id="ARBA00022840"/>
    </source>
</evidence>
<evidence type="ECO:0000313" key="14">
    <source>
        <dbReference type="Proteomes" id="UP000306050"/>
    </source>
</evidence>
<evidence type="ECO:0000256" key="2">
    <source>
        <dbReference type="ARBA" id="ARBA00022598"/>
    </source>
</evidence>
<evidence type="ECO:0000259" key="12">
    <source>
        <dbReference type="SMART" id="SM00363"/>
    </source>
</evidence>
<keyword evidence="7 11" id="KW-0030">Aminoacyl-tRNA synthetase</keyword>
<dbReference type="Pfam" id="PF22421">
    <property type="entry name" value="SYY_C-terminal"/>
    <property type="match status" value="1"/>
</dbReference>
<dbReference type="HAMAP" id="MF_02006">
    <property type="entry name" value="Tyr_tRNA_synth_type1"/>
    <property type="match status" value="1"/>
</dbReference>
<dbReference type="PRINTS" id="PR01040">
    <property type="entry name" value="TRNASYNTHTYR"/>
</dbReference>
<dbReference type="InterPro" id="IPR002307">
    <property type="entry name" value="Tyr-tRNA-ligase"/>
</dbReference>
<dbReference type="Proteomes" id="UP000306050">
    <property type="component" value="Chromosome SGRAM_4"/>
</dbReference>
<dbReference type="SUPFAM" id="SSF52374">
    <property type="entry name" value="Nucleotidylyl transferase"/>
    <property type="match status" value="1"/>
</dbReference>
<dbReference type="InterPro" id="IPR002305">
    <property type="entry name" value="aa-tRNA-synth_Ic"/>
</dbReference>
<keyword evidence="4 11" id="KW-0067">ATP-binding</keyword>
<dbReference type="RefSeq" id="XP_029738344.1">
    <property type="nucleotide sequence ID" value="XM_029885102.1"/>
</dbReference>
<dbReference type="GO" id="GO:0006437">
    <property type="term" value="P:tyrosyl-tRNA aminoacylation"/>
    <property type="evidence" value="ECO:0007669"/>
    <property type="project" value="InterPro"/>
</dbReference>
<dbReference type="FunFam" id="1.10.240.10:FF:000001">
    <property type="entry name" value="Tyrosine--tRNA ligase"/>
    <property type="match status" value="1"/>
</dbReference>
<evidence type="ECO:0000256" key="5">
    <source>
        <dbReference type="ARBA" id="ARBA00022884"/>
    </source>
</evidence>
<comment type="catalytic activity">
    <reaction evidence="9 11">
        <text>tRNA(Tyr) + L-tyrosine + ATP = L-tyrosyl-tRNA(Tyr) + AMP + diphosphate + H(+)</text>
        <dbReference type="Rhea" id="RHEA:10220"/>
        <dbReference type="Rhea" id="RHEA-COMP:9706"/>
        <dbReference type="Rhea" id="RHEA-COMP:9707"/>
        <dbReference type="ChEBI" id="CHEBI:15378"/>
        <dbReference type="ChEBI" id="CHEBI:30616"/>
        <dbReference type="ChEBI" id="CHEBI:33019"/>
        <dbReference type="ChEBI" id="CHEBI:58315"/>
        <dbReference type="ChEBI" id="CHEBI:78442"/>
        <dbReference type="ChEBI" id="CHEBI:78536"/>
        <dbReference type="ChEBI" id="CHEBI:456215"/>
        <dbReference type="EC" id="6.1.1.1"/>
    </reaction>
</comment>
<keyword evidence="6 11" id="KW-0648">Protein biosynthesis</keyword>
<dbReference type="GeneID" id="40727403"/>
<dbReference type="GO" id="GO:0005739">
    <property type="term" value="C:mitochondrion"/>
    <property type="evidence" value="ECO:0007669"/>
    <property type="project" value="TreeGrafter"/>
</dbReference>
<dbReference type="AlphaFoldDB" id="A0A4V6ETE5"/>
<dbReference type="CDD" id="cd00165">
    <property type="entry name" value="S4"/>
    <property type="match status" value="1"/>
</dbReference>
<protein>
    <recommendedName>
        <fullName evidence="1 11">Tyrosine--tRNA ligase</fullName>
        <ecNumber evidence="1 11">6.1.1.1</ecNumber>
    </recommendedName>
    <alternativeName>
        <fullName evidence="8 11">Tyrosyl-tRNA synthetase</fullName>
    </alternativeName>
</protein>
<dbReference type="PROSITE" id="PS50889">
    <property type="entry name" value="S4"/>
    <property type="match status" value="1"/>
</dbReference>
<evidence type="ECO:0000256" key="7">
    <source>
        <dbReference type="ARBA" id="ARBA00023146"/>
    </source>
</evidence>
<dbReference type="PANTHER" id="PTHR11766">
    <property type="entry name" value="TYROSYL-TRNA SYNTHETASE"/>
    <property type="match status" value="1"/>
</dbReference>
<dbReference type="SMART" id="SM00363">
    <property type="entry name" value="S4"/>
    <property type="match status" value="1"/>
</dbReference>
<feature type="domain" description="RNA-binding S4" evidence="12">
    <location>
        <begin position="449"/>
        <end position="507"/>
    </location>
</feature>
<dbReference type="GO" id="GO:0003723">
    <property type="term" value="F:RNA binding"/>
    <property type="evidence" value="ECO:0007669"/>
    <property type="project" value="UniProtKB-KW"/>
</dbReference>
<dbReference type="GO" id="GO:0005524">
    <property type="term" value="F:ATP binding"/>
    <property type="evidence" value="ECO:0007669"/>
    <property type="project" value="UniProtKB-KW"/>
</dbReference>
<dbReference type="KEGG" id="sgra:EX895_004508"/>
<dbReference type="EMBL" id="SRRM01000017">
    <property type="protein sequence ID" value="TKY86359.1"/>
    <property type="molecule type" value="Genomic_DNA"/>
</dbReference>
<evidence type="ECO:0000313" key="13">
    <source>
        <dbReference type="EMBL" id="TKY86359.1"/>
    </source>
</evidence>
<dbReference type="Gene3D" id="3.40.50.620">
    <property type="entry name" value="HUPs"/>
    <property type="match status" value="1"/>
</dbReference>
<dbReference type="InterPro" id="IPR024088">
    <property type="entry name" value="Tyr-tRNA-ligase_bac-type"/>
</dbReference>
<dbReference type="Pfam" id="PF00579">
    <property type="entry name" value="tRNA-synt_1b"/>
    <property type="match status" value="1"/>
</dbReference>
<dbReference type="GO" id="GO:0004831">
    <property type="term" value="F:tyrosine-tRNA ligase activity"/>
    <property type="evidence" value="ECO:0007669"/>
    <property type="project" value="UniProtKB-EC"/>
</dbReference>
<keyword evidence="3 11" id="KW-0547">Nucleotide-binding</keyword>
<organism evidence="13 14">
    <name type="scientific">Sporisorium graminicola</name>
    <dbReference type="NCBI Taxonomy" id="280036"/>
    <lineage>
        <taxon>Eukaryota</taxon>
        <taxon>Fungi</taxon>
        <taxon>Dikarya</taxon>
        <taxon>Basidiomycota</taxon>
        <taxon>Ustilaginomycotina</taxon>
        <taxon>Ustilaginomycetes</taxon>
        <taxon>Ustilaginales</taxon>
        <taxon>Ustilaginaceae</taxon>
        <taxon>Sporisorium</taxon>
    </lineage>
</organism>
<dbReference type="OrthoDB" id="337870at2759"/>
<dbReference type="PANTHER" id="PTHR11766:SF0">
    <property type="entry name" value="TYROSINE--TRNA LIGASE, MITOCHONDRIAL"/>
    <property type="match status" value="1"/>
</dbReference>